<proteinExistence type="predicted"/>
<comment type="caution">
    <text evidence="3">The sequence shown here is derived from an EMBL/GenBank/DDBJ whole genome shotgun (WGS) entry which is preliminary data.</text>
</comment>
<dbReference type="EMBL" id="JADNRY010000009">
    <property type="protein sequence ID" value="KAF9075514.1"/>
    <property type="molecule type" value="Genomic_DNA"/>
</dbReference>
<keyword evidence="2" id="KW-0812">Transmembrane</keyword>
<keyword evidence="2" id="KW-1133">Transmembrane helix</keyword>
<gene>
    <name evidence="3" type="ORF">BDP27DRAFT_1037892</name>
</gene>
<evidence type="ECO:0000313" key="4">
    <source>
        <dbReference type="Proteomes" id="UP000772434"/>
    </source>
</evidence>
<name>A0A9P5UDT2_9AGAR</name>
<keyword evidence="4" id="KW-1185">Reference proteome</keyword>
<protein>
    <submittedName>
        <fullName evidence="3">Uncharacterized protein</fullName>
    </submittedName>
</protein>
<feature type="transmembrane region" description="Helical" evidence="2">
    <location>
        <begin position="226"/>
        <end position="248"/>
    </location>
</feature>
<dbReference type="AlphaFoldDB" id="A0A9P5UDT2"/>
<evidence type="ECO:0000256" key="2">
    <source>
        <dbReference type="SAM" id="Phobius"/>
    </source>
</evidence>
<feature type="region of interest" description="Disordered" evidence="1">
    <location>
        <begin position="1"/>
        <end position="33"/>
    </location>
</feature>
<evidence type="ECO:0000313" key="3">
    <source>
        <dbReference type="EMBL" id="KAF9075514.1"/>
    </source>
</evidence>
<accession>A0A9P5UDT2</accession>
<sequence length="254" mass="27537">MSVPQHQEVMDNTDQHDHVLSEPSIAQPPRSDSISLTVPAKAYCRSSVSEIPVPYLSSTEGAAEVSLESCSTTSEVQSWASRPPSQSMSIASDNIGNELSTYPSAPPVSSQPRASMILYRIADISPRPGSLINEQYPESMFNSPRSHPRPSFISTSSRDSSFTFTNDSKYDPELAGSRYSAGYSGPELERVLVAYPYEPSIGSDSDSTWSMSTQQSRLSAREVANIVKMGLGILVILALFIVLPVVLMQKAPGQ</sequence>
<organism evidence="3 4">
    <name type="scientific">Rhodocollybia butyracea</name>
    <dbReference type="NCBI Taxonomy" id="206335"/>
    <lineage>
        <taxon>Eukaryota</taxon>
        <taxon>Fungi</taxon>
        <taxon>Dikarya</taxon>
        <taxon>Basidiomycota</taxon>
        <taxon>Agaricomycotina</taxon>
        <taxon>Agaricomycetes</taxon>
        <taxon>Agaricomycetidae</taxon>
        <taxon>Agaricales</taxon>
        <taxon>Marasmiineae</taxon>
        <taxon>Omphalotaceae</taxon>
        <taxon>Rhodocollybia</taxon>
    </lineage>
</organism>
<dbReference type="Proteomes" id="UP000772434">
    <property type="component" value="Unassembled WGS sequence"/>
</dbReference>
<evidence type="ECO:0000256" key="1">
    <source>
        <dbReference type="SAM" id="MobiDB-lite"/>
    </source>
</evidence>
<reference evidence="3" key="1">
    <citation type="submission" date="2020-11" db="EMBL/GenBank/DDBJ databases">
        <authorList>
            <consortium name="DOE Joint Genome Institute"/>
            <person name="Ahrendt S."/>
            <person name="Riley R."/>
            <person name="Andreopoulos W."/>
            <person name="Labutti K."/>
            <person name="Pangilinan J."/>
            <person name="Ruiz-Duenas F.J."/>
            <person name="Barrasa J.M."/>
            <person name="Sanchez-Garcia M."/>
            <person name="Camarero S."/>
            <person name="Miyauchi S."/>
            <person name="Serrano A."/>
            <person name="Linde D."/>
            <person name="Babiker R."/>
            <person name="Drula E."/>
            <person name="Ayuso-Fernandez I."/>
            <person name="Pacheco R."/>
            <person name="Padilla G."/>
            <person name="Ferreira P."/>
            <person name="Barriuso J."/>
            <person name="Kellner H."/>
            <person name="Castanera R."/>
            <person name="Alfaro M."/>
            <person name="Ramirez L."/>
            <person name="Pisabarro A.G."/>
            <person name="Kuo A."/>
            <person name="Tritt A."/>
            <person name="Lipzen A."/>
            <person name="He G."/>
            <person name="Yan M."/>
            <person name="Ng V."/>
            <person name="Cullen D."/>
            <person name="Martin F."/>
            <person name="Rosso M.-N."/>
            <person name="Henrissat B."/>
            <person name="Hibbett D."/>
            <person name="Martinez A.T."/>
            <person name="Grigoriev I.V."/>
        </authorList>
    </citation>
    <scope>NUCLEOTIDE SEQUENCE</scope>
    <source>
        <strain evidence="3">AH 40177</strain>
    </source>
</reference>
<keyword evidence="2" id="KW-0472">Membrane</keyword>